<name>A0A9J6ZPN6_9BACT</name>
<accession>A0A9J6ZPN6</accession>
<evidence type="ECO:0000256" key="3">
    <source>
        <dbReference type="ARBA" id="ARBA00022490"/>
    </source>
</evidence>
<reference evidence="10" key="1">
    <citation type="submission" date="2022-05" db="EMBL/GenBank/DDBJ databases">
        <authorList>
            <person name="Sun X."/>
        </authorList>
    </citation>
    <scope>NUCLEOTIDE SEQUENCE</scope>
    <source>
        <strain evidence="10">Ai-910</strain>
    </source>
</reference>
<dbReference type="InterPro" id="IPR040476">
    <property type="entry name" value="CSD2"/>
</dbReference>
<evidence type="ECO:0000313" key="11">
    <source>
        <dbReference type="Proteomes" id="UP001056426"/>
    </source>
</evidence>
<comment type="catalytic activity">
    <reaction evidence="1 8">
        <text>Exonucleolytic cleavage in the 3'- to 5'-direction to yield nucleoside 5'-phosphates.</text>
        <dbReference type="EC" id="3.1.13.1"/>
    </reaction>
</comment>
<evidence type="ECO:0000256" key="6">
    <source>
        <dbReference type="ARBA" id="ARBA00022839"/>
    </source>
</evidence>
<dbReference type="GO" id="GO:0006402">
    <property type="term" value="P:mRNA catabolic process"/>
    <property type="evidence" value="ECO:0007669"/>
    <property type="project" value="TreeGrafter"/>
</dbReference>
<dbReference type="SMART" id="SM00955">
    <property type="entry name" value="RNB"/>
    <property type="match status" value="1"/>
</dbReference>
<dbReference type="GO" id="GO:0003723">
    <property type="term" value="F:RNA binding"/>
    <property type="evidence" value="ECO:0007669"/>
    <property type="project" value="UniProtKB-UniRule"/>
</dbReference>
<dbReference type="NCBIfam" id="TIGR02063">
    <property type="entry name" value="RNase_R"/>
    <property type="match status" value="1"/>
</dbReference>
<dbReference type="InterPro" id="IPR004476">
    <property type="entry name" value="RNase_II/RNase_R"/>
</dbReference>
<dbReference type="PANTHER" id="PTHR23355">
    <property type="entry name" value="RIBONUCLEASE"/>
    <property type="match status" value="1"/>
</dbReference>
<comment type="subcellular location">
    <subcellularLocation>
        <location evidence="2 8">Cytoplasm</location>
    </subcellularLocation>
</comment>
<evidence type="ECO:0000256" key="7">
    <source>
        <dbReference type="ARBA" id="ARBA00022884"/>
    </source>
</evidence>
<dbReference type="SMART" id="SM00316">
    <property type="entry name" value="S1"/>
    <property type="match status" value="1"/>
</dbReference>
<dbReference type="Gene3D" id="2.40.50.140">
    <property type="entry name" value="Nucleic acid-binding proteins"/>
    <property type="match status" value="3"/>
</dbReference>
<keyword evidence="6 8" id="KW-0269">Exonuclease</keyword>
<evidence type="ECO:0000313" key="10">
    <source>
        <dbReference type="EMBL" id="URW79617.1"/>
    </source>
</evidence>
<dbReference type="PROSITE" id="PS50126">
    <property type="entry name" value="S1"/>
    <property type="match status" value="1"/>
</dbReference>
<dbReference type="AlphaFoldDB" id="A0A9J6ZPN6"/>
<dbReference type="GO" id="GO:0005829">
    <property type="term" value="C:cytosol"/>
    <property type="evidence" value="ECO:0007669"/>
    <property type="project" value="UniProtKB-ARBA"/>
</dbReference>
<dbReference type="NCBIfam" id="TIGR00358">
    <property type="entry name" value="3_prime_RNase"/>
    <property type="match status" value="1"/>
</dbReference>
<keyword evidence="4 8" id="KW-0540">Nuclease</keyword>
<dbReference type="InterPro" id="IPR011805">
    <property type="entry name" value="RNase_R"/>
</dbReference>
<organism evidence="10 11">
    <name type="scientific">Xiashengella succiniciproducens</name>
    <dbReference type="NCBI Taxonomy" id="2949635"/>
    <lineage>
        <taxon>Bacteria</taxon>
        <taxon>Pseudomonadati</taxon>
        <taxon>Bacteroidota</taxon>
        <taxon>Bacteroidia</taxon>
        <taxon>Marinilabiliales</taxon>
        <taxon>Marinilabiliaceae</taxon>
        <taxon>Xiashengella</taxon>
    </lineage>
</organism>
<dbReference type="EMBL" id="CP098400">
    <property type="protein sequence ID" value="URW79617.1"/>
    <property type="molecule type" value="Genomic_DNA"/>
</dbReference>
<dbReference type="SMART" id="SM00357">
    <property type="entry name" value="CSP"/>
    <property type="match status" value="2"/>
</dbReference>
<proteinExistence type="inferred from homology"/>
<feature type="domain" description="S1 motif" evidence="9">
    <location>
        <begin position="631"/>
        <end position="712"/>
    </location>
</feature>
<keyword evidence="11" id="KW-1185">Reference proteome</keyword>
<dbReference type="InterPro" id="IPR003029">
    <property type="entry name" value="S1_domain"/>
</dbReference>
<comment type="similarity">
    <text evidence="8">Belongs to the RNR ribonuclease family. RNase R subfamily.</text>
</comment>
<dbReference type="SUPFAM" id="SSF50249">
    <property type="entry name" value="Nucleic acid-binding proteins"/>
    <property type="match status" value="3"/>
</dbReference>
<keyword evidence="7 8" id="KW-0694">RNA-binding</keyword>
<dbReference type="GO" id="GO:0008859">
    <property type="term" value="F:exoribonuclease II activity"/>
    <property type="evidence" value="ECO:0007669"/>
    <property type="project" value="UniProtKB-UniRule"/>
</dbReference>
<evidence type="ECO:0000256" key="1">
    <source>
        <dbReference type="ARBA" id="ARBA00001849"/>
    </source>
</evidence>
<dbReference type="Pfam" id="PF17876">
    <property type="entry name" value="CSD2"/>
    <property type="match status" value="1"/>
</dbReference>
<sequence>MGQEKEKRANRPALREEILDVFNANPKRSLNYKQVSAAMGLTKKSSRQLVEMLLLEMTEEGILSEVVPGKYKLLSLAAQITGTVDMTAAGSAYIVPDEGGEDIFVSQANLNGALHGDKVKVLLFARKKRRQLEGEIVEIIKRKRELFVGQLQVSEHFAFLVCDWKVINRDIFIPKNKLKGAVNGQKAVVRIVEWPVGAKNPVGEVVDVLGDVGDNDAEMHAILAEFNLPYSYPEEAIVAAEKIPDAITKEEIAKRRDFRNVTTFTIDPVDAKDFDDALSIQQLGEDLWEIGVHIADVTHYVKPDSVIDNEAYERATSVYLVDRTVPMLPERLSNYLCSLRPGEDKLCFSAVFKMNGHGHVQESWIGRTIIHSDKRFTYEEAQLVIETGEGPFAEELKVLNSIAKELRAGRYRKGAINFERVEVRFQLDEKGKPISVYFKESKEANNLIEEFMLMANKRVAELIATNELEKNKKSEPKTFVYRIHDVPDTDKFEAFAKFVRKFGLDANPEPKESLSQALNRLLKSVKGRSEQNIVETLAVRTMAKAVYSTRNIGHYGLAFRHYSHFTSPIRRYPDMMAHRLLQRYMDGDKSVPADKYEEMCEHCSEMEQRAADAERASIKYKQVEFLKDRVGEVFDGVISGVSEWGVYVELVDSKCEGLIPVRELDDDYYTFDEENYMLVGRRYKRKFQLGDAVKIQVLKANLEKRQLDFTLAP</sequence>
<dbReference type="Pfam" id="PF00575">
    <property type="entry name" value="S1"/>
    <property type="match status" value="1"/>
</dbReference>
<dbReference type="Pfam" id="PF08206">
    <property type="entry name" value="OB_RNB"/>
    <property type="match status" value="1"/>
</dbReference>
<protein>
    <recommendedName>
        <fullName evidence="8">Ribonuclease R</fullName>
        <shortName evidence="8">RNase R</shortName>
        <ecNumber evidence="8">3.1.13.1</ecNumber>
    </recommendedName>
</protein>
<dbReference type="InterPro" id="IPR022966">
    <property type="entry name" value="RNase_II/R_CS"/>
</dbReference>
<evidence type="ECO:0000259" key="9">
    <source>
        <dbReference type="PROSITE" id="PS50126"/>
    </source>
</evidence>
<keyword evidence="3 8" id="KW-0963">Cytoplasm</keyword>
<dbReference type="PROSITE" id="PS01175">
    <property type="entry name" value="RIBONUCLEASE_II"/>
    <property type="match status" value="1"/>
</dbReference>
<keyword evidence="5 8" id="KW-0378">Hydrolase</keyword>
<dbReference type="InterPro" id="IPR012340">
    <property type="entry name" value="NA-bd_OB-fold"/>
</dbReference>
<dbReference type="InterPro" id="IPR050180">
    <property type="entry name" value="RNR_Ribonuclease"/>
</dbReference>
<dbReference type="InterPro" id="IPR011129">
    <property type="entry name" value="CSD"/>
</dbReference>
<dbReference type="HAMAP" id="MF_01895">
    <property type="entry name" value="RNase_R"/>
    <property type="match status" value="1"/>
</dbReference>
<reference evidence="10" key="2">
    <citation type="submission" date="2022-06" db="EMBL/GenBank/DDBJ databases">
        <title>Xiashengella guii gen. nov. sp. nov., a bacterium isolated form anaerobic digestion tank.</title>
        <authorList>
            <person name="Huang H."/>
        </authorList>
    </citation>
    <scope>NUCLEOTIDE SEQUENCE</scope>
    <source>
        <strain evidence="10">Ai-910</strain>
    </source>
</reference>
<dbReference type="KEGG" id="alkq:M9189_12220"/>
<dbReference type="InterPro" id="IPR013223">
    <property type="entry name" value="RNase_B_OB_dom"/>
</dbReference>
<evidence type="ECO:0000256" key="8">
    <source>
        <dbReference type="HAMAP-Rule" id="MF_01895"/>
    </source>
</evidence>
<evidence type="ECO:0000256" key="4">
    <source>
        <dbReference type="ARBA" id="ARBA00022722"/>
    </source>
</evidence>
<dbReference type="CDD" id="cd04471">
    <property type="entry name" value="S1_RNase_R"/>
    <property type="match status" value="1"/>
</dbReference>
<dbReference type="InterPro" id="IPR001900">
    <property type="entry name" value="RNase_II/R"/>
</dbReference>
<comment type="function">
    <text evidence="8">3'-5' exoribonuclease that releases 5'-nucleoside monophosphates and is involved in maturation of structured RNAs.</text>
</comment>
<dbReference type="RefSeq" id="WP_250723607.1">
    <property type="nucleotide sequence ID" value="NZ_CP098400.1"/>
</dbReference>
<dbReference type="PANTHER" id="PTHR23355:SF9">
    <property type="entry name" value="DIS3-LIKE EXONUCLEASE 2"/>
    <property type="match status" value="1"/>
</dbReference>
<evidence type="ECO:0000256" key="2">
    <source>
        <dbReference type="ARBA" id="ARBA00004496"/>
    </source>
</evidence>
<gene>
    <name evidence="8 10" type="primary">rnr</name>
    <name evidence="10" type="ORF">M9189_12220</name>
</gene>
<dbReference type="Pfam" id="PF00773">
    <property type="entry name" value="RNB"/>
    <property type="match status" value="1"/>
</dbReference>
<dbReference type="Proteomes" id="UP001056426">
    <property type="component" value="Chromosome"/>
</dbReference>
<evidence type="ECO:0000256" key="5">
    <source>
        <dbReference type="ARBA" id="ARBA00022801"/>
    </source>
</evidence>
<dbReference type="EC" id="3.1.13.1" evidence="8"/>